<accession>E9I436</accession>
<reference evidence="1 2" key="1">
    <citation type="journal article" date="2011" name="Science">
        <title>The ecoresponsive genome of Daphnia pulex.</title>
        <authorList>
            <person name="Colbourne J.K."/>
            <person name="Pfrender M.E."/>
            <person name="Gilbert D."/>
            <person name="Thomas W.K."/>
            <person name="Tucker A."/>
            <person name="Oakley T.H."/>
            <person name="Tokishita S."/>
            <person name="Aerts A."/>
            <person name="Arnold G.J."/>
            <person name="Basu M.K."/>
            <person name="Bauer D.J."/>
            <person name="Caceres C.E."/>
            <person name="Carmel L."/>
            <person name="Casola C."/>
            <person name="Choi J.H."/>
            <person name="Detter J.C."/>
            <person name="Dong Q."/>
            <person name="Dusheyko S."/>
            <person name="Eads B.D."/>
            <person name="Frohlich T."/>
            <person name="Geiler-Samerotte K.A."/>
            <person name="Gerlach D."/>
            <person name="Hatcher P."/>
            <person name="Jogdeo S."/>
            <person name="Krijgsveld J."/>
            <person name="Kriventseva E.V."/>
            <person name="Kultz D."/>
            <person name="Laforsch C."/>
            <person name="Lindquist E."/>
            <person name="Lopez J."/>
            <person name="Manak J.R."/>
            <person name="Muller J."/>
            <person name="Pangilinan J."/>
            <person name="Patwardhan R.P."/>
            <person name="Pitluck S."/>
            <person name="Pritham E.J."/>
            <person name="Rechtsteiner A."/>
            <person name="Rho M."/>
            <person name="Rogozin I.B."/>
            <person name="Sakarya O."/>
            <person name="Salamov A."/>
            <person name="Schaack S."/>
            <person name="Shapiro H."/>
            <person name="Shiga Y."/>
            <person name="Skalitzky C."/>
            <person name="Smith Z."/>
            <person name="Souvorov A."/>
            <person name="Sung W."/>
            <person name="Tang Z."/>
            <person name="Tsuchiya D."/>
            <person name="Tu H."/>
            <person name="Vos H."/>
            <person name="Wang M."/>
            <person name="Wolf Y.I."/>
            <person name="Yamagata H."/>
            <person name="Yamada T."/>
            <person name="Ye Y."/>
            <person name="Shaw J.R."/>
            <person name="Andrews J."/>
            <person name="Crease T.J."/>
            <person name="Tang H."/>
            <person name="Lucas S.M."/>
            <person name="Robertson H.M."/>
            <person name="Bork P."/>
            <person name="Koonin E.V."/>
            <person name="Zdobnov E.M."/>
            <person name="Grigoriev I.V."/>
            <person name="Lynch M."/>
            <person name="Boore J.L."/>
        </authorList>
    </citation>
    <scope>NUCLEOTIDE SEQUENCE [LARGE SCALE GENOMIC DNA]</scope>
</reference>
<proteinExistence type="predicted"/>
<name>E9I436_DAPPU</name>
<dbReference type="HOGENOM" id="CLU_2029022_0_0_1"/>
<dbReference type="AlphaFoldDB" id="E9I436"/>
<protein>
    <recommendedName>
        <fullName evidence="3">Reverse transcriptase Ty1/copia-type domain-containing protein</fullName>
    </recommendedName>
</protein>
<keyword evidence="2" id="KW-1185">Reference proteome</keyword>
<dbReference type="KEGG" id="dpx:DAPPUDRAFT_122392"/>
<dbReference type="Proteomes" id="UP000000305">
    <property type="component" value="Unassembled WGS sequence"/>
</dbReference>
<gene>
    <name evidence="1" type="ORF">DAPPUDRAFT_122392</name>
</gene>
<evidence type="ECO:0000313" key="2">
    <source>
        <dbReference type="Proteomes" id="UP000000305"/>
    </source>
</evidence>
<evidence type="ECO:0008006" key="3">
    <source>
        <dbReference type="Google" id="ProtNLM"/>
    </source>
</evidence>
<organism evidence="1 2">
    <name type="scientific">Daphnia pulex</name>
    <name type="common">Water flea</name>
    <dbReference type="NCBI Taxonomy" id="6669"/>
    <lineage>
        <taxon>Eukaryota</taxon>
        <taxon>Metazoa</taxon>
        <taxon>Ecdysozoa</taxon>
        <taxon>Arthropoda</taxon>
        <taxon>Crustacea</taxon>
        <taxon>Branchiopoda</taxon>
        <taxon>Diplostraca</taxon>
        <taxon>Cladocera</taxon>
        <taxon>Anomopoda</taxon>
        <taxon>Daphniidae</taxon>
        <taxon>Daphnia</taxon>
    </lineage>
</organism>
<dbReference type="InParanoid" id="E9I436"/>
<evidence type="ECO:0000313" key="1">
    <source>
        <dbReference type="EMBL" id="EFX61244.1"/>
    </source>
</evidence>
<dbReference type="EMBL" id="GL734887">
    <property type="protein sequence ID" value="EFX61244.1"/>
    <property type="molecule type" value="Genomic_DNA"/>
</dbReference>
<sequence>MAGVKRFARNHRKQYRANPKQVYKCNSSIYGNLSAGAEFEKLMHHAHIQVAGMTQTQPEPSMFVKIKVDDNDVVVGYLIVIAFVDDVRMFGTEPELQEYKAKIASCMKVFKPIKISRREFVS</sequence>